<name>A0A9Q0JML3_9ROSI</name>
<sequence>MDGIVNLKNLRYLLSNQLKDETYEEFNAKIGTRFPPKLDTLNNLKFLGCVEANSFVVKEIRSMTRLVLRIYHCYNLQSITVAEGVMPGLKEFVIDNCEMLKENRLVWIVPPFSTFPRLFTNTRHHRGGGQVETFPPHSLTQQ</sequence>
<keyword evidence="2" id="KW-1185">Reference proteome</keyword>
<evidence type="ECO:0000313" key="1">
    <source>
        <dbReference type="EMBL" id="KAJ4846225.1"/>
    </source>
</evidence>
<feature type="non-terminal residue" evidence="1">
    <location>
        <position position="142"/>
    </location>
</feature>
<accession>A0A9Q0JML3</accession>
<evidence type="ECO:0000313" key="2">
    <source>
        <dbReference type="Proteomes" id="UP001141552"/>
    </source>
</evidence>
<dbReference type="AlphaFoldDB" id="A0A9Q0JML3"/>
<dbReference type="Proteomes" id="UP001141552">
    <property type="component" value="Unassembled WGS sequence"/>
</dbReference>
<comment type="caution">
    <text evidence="1">The sequence shown here is derived from an EMBL/GenBank/DDBJ whole genome shotgun (WGS) entry which is preliminary data.</text>
</comment>
<dbReference type="InterPro" id="IPR032675">
    <property type="entry name" value="LRR_dom_sf"/>
</dbReference>
<reference evidence="1" key="2">
    <citation type="journal article" date="2023" name="Plants (Basel)">
        <title>Annotation of the Turnera subulata (Passifloraceae) Draft Genome Reveals the S-Locus Evolved after the Divergence of Turneroideae from Passifloroideae in a Stepwise Manner.</title>
        <authorList>
            <person name="Henning P.M."/>
            <person name="Roalson E.H."/>
            <person name="Mir W."/>
            <person name="McCubbin A.G."/>
            <person name="Shore J.S."/>
        </authorList>
    </citation>
    <scope>NUCLEOTIDE SEQUENCE</scope>
    <source>
        <strain evidence="1">F60SS</strain>
    </source>
</reference>
<organism evidence="1 2">
    <name type="scientific">Turnera subulata</name>
    <dbReference type="NCBI Taxonomy" id="218843"/>
    <lineage>
        <taxon>Eukaryota</taxon>
        <taxon>Viridiplantae</taxon>
        <taxon>Streptophyta</taxon>
        <taxon>Embryophyta</taxon>
        <taxon>Tracheophyta</taxon>
        <taxon>Spermatophyta</taxon>
        <taxon>Magnoliopsida</taxon>
        <taxon>eudicotyledons</taxon>
        <taxon>Gunneridae</taxon>
        <taxon>Pentapetalae</taxon>
        <taxon>rosids</taxon>
        <taxon>fabids</taxon>
        <taxon>Malpighiales</taxon>
        <taxon>Passifloraceae</taxon>
        <taxon>Turnera</taxon>
    </lineage>
</organism>
<gene>
    <name evidence="1" type="ORF">Tsubulata_027308</name>
</gene>
<proteinExistence type="predicted"/>
<reference evidence="1" key="1">
    <citation type="submission" date="2022-02" db="EMBL/GenBank/DDBJ databases">
        <authorList>
            <person name="Henning P.M."/>
            <person name="McCubbin A.G."/>
            <person name="Shore J.S."/>
        </authorList>
    </citation>
    <scope>NUCLEOTIDE SEQUENCE</scope>
    <source>
        <strain evidence="1">F60SS</strain>
        <tissue evidence="1">Leaves</tissue>
    </source>
</reference>
<dbReference type="EMBL" id="JAKUCV010001476">
    <property type="protein sequence ID" value="KAJ4846225.1"/>
    <property type="molecule type" value="Genomic_DNA"/>
</dbReference>
<protein>
    <submittedName>
        <fullName evidence="1">Uncharacterized protein</fullName>
    </submittedName>
</protein>
<dbReference type="Gene3D" id="3.80.10.10">
    <property type="entry name" value="Ribonuclease Inhibitor"/>
    <property type="match status" value="1"/>
</dbReference>